<gene>
    <name evidence="2" type="ORF">QBC35DRAFT_450414</name>
</gene>
<accession>A0AAN6WX46</accession>
<name>A0AAN6WX46_9PEZI</name>
<keyword evidence="3" id="KW-1185">Reference proteome</keyword>
<dbReference type="AlphaFoldDB" id="A0AAN6WX46"/>
<dbReference type="InterPro" id="IPR001810">
    <property type="entry name" value="F-box_dom"/>
</dbReference>
<dbReference type="SUPFAM" id="SSF81383">
    <property type="entry name" value="F-box domain"/>
    <property type="match status" value="1"/>
</dbReference>
<protein>
    <recommendedName>
        <fullName evidence="1">F-box domain-containing protein</fullName>
    </recommendedName>
</protein>
<evidence type="ECO:0000259" key="1">
    <source>
        <dbReference type="PROSITE" id="PS50181"/>
    </source>
</evidence>
<dbReference type="Pfam" id="PF00646">
    <property type="entry name" value="F-box"/>
    <property type="match status" value="1"/>
</dbReference>
<reference evidence="2" key="2">
    <citation type="submission" date="2023-05" db="EMBL/GenBank/DDBJ databases">
        <authorList>
            <consortium name="Lawrence Berkeley National Laboratory"/>
            <person name="Steindorff A."/>
            <person name="Hensen N."/>
            <person name="Bonometti L."/>
            <person name="Westerberg I."/>
            <person name="Brannstrom I.O."/>
            <person name="Guillou S."/>
            <person name="Cros-Aarteil S."/>
            <person name="Calhoun S."/>
            <person name="Haridas S."/>
            <person name="Kuo A."/>
            <person name="Mondo S."/>
            <person name="Pangilinan J."/>
            <person name="Riley R."/>
            <person name="Labutti K."/>
            <person name="Andreopoulos B."/>
            <person name="Lipzen A."/>
            <person name="Chen C."/>
            <person name="Yanf M."/>
            <person name="Daum C."/>
            <person name="Ng V."/>
            <person name="Clum A."/>
            <person name="Ohm R."/>
            <person name="Martin F."/>
            <person name="Silar P."/>
            <person name="Natvig D."/>
            <person name="Lalanne C."/>
            <person name="Gautier V."/>
            <person name="Ament-Velasquez S.L."/>
            <person name="Kruys A."/>
            <person name="Hutchinson M.I."/>
            <person name="Powell A.J."/>
            <person name="Barry K."/>
            <person name="Miller A.N."/>
            <person name="Grigoriev I.V."/>
            <person name="Debuchy R."/>
            <person name="Gladieux P."/>
            <person name="Thoren M.H."/>
            <person name="Johannesson H."/>
        </authorList>
    </citation>
    <scope>NUCLEOTIDE SEQUENCE</scope>
    <source>
        <strain evidence="2">PSN309</strain>
    </source>
</reference>
<dbReference type="SMART" id="SM00256">
    <property type="entry name" value="FBOX"/>
    <property type="match status" value="1"/>
</dbReference>
<feature type="domain" description="F-box" evidence="1">
    <location>
        <begin position="16"/>
        <end position="62"/>
    </location>
</feature>
<dbReference type="Gene3D" id="1.20.1280.50">
    <property type="match status" value="1"/>
</dbReference>
<organism evidence="2 3">
    <name type="scientific">Podospora australis</name>
    <dbReference type="NCBI Taxonomy" id="1536484"/>
    <lineage>
        <taxon>Eukaryota</taxon>
        <taxon>Fungi</taxon>
        <taxon>Dikarya</taxon>
        <taxon>Ascomycota</taxon>
        <taxon>Pezizomycotina</taxon>
        <taxon>Sordariomycetes</taxon>
        <taxon>Sordariomycetidae</taxon>
        <taxon>Sordariales</taxon>
        <taxon>Podosporaceae</taxon>
        <taxon>Podospora</taxon>
    </lineage>
</organism>
<dbReference type="InterPro" id="IPR036047">
    <property type="entry name" value="F-box-like_dom_sf"/>
</dbReference>
<comment type="caution">
    <text evidence="2">The sequence shown here is derived from an EMBL/GenBank/DDBJ whole genome shotgun (WGS) entry which is preliminary data.</text>
</comment>
<proteinExistence type="predicted"/>
<sequence>MAIRSFPPASSVTARSGRLGVLPLELMYEVLDYLDIRSVMTLRQVSREARQIVSHRRDFQLALKYALDPLLILLDTRTARYFRLADLLNTLRTQCCDTCNRPGGYVFIFTLKRCCLYCAVKSELDEYKLSTWYGGWHSLRKTATSKRPLRFVSGTTQRQHALNDSFGHIRLVCQHSAVDYW</sequence>
<evidence type="ECO:0000313" key="3">
    <source>
        <dbReference type="Proteomes" id="UP001302126"/>
    </source>
</evidence>
<dbReference type="EMBL" id="MU864377">
    <property type="protein sequence ID" value="KAK4189268.1"/>
    <property type="molecule type" value="Genomic_DNA"/>
</dbReference>
<reference evidence="2" key="1">
    <citation type="journal article" date="2023" name="Mol. Phylogenet. Evol.">
        <title>Genome-scale phylogeny and comparative genomics of the fungal order Sordariales.</title>
        <authorList>
            <person name="Hensen N."/>
            <person name="Bonometti L."/>
            <person name="Westerberg I."/>
            <person name="Brannstrom I.O."/>
            <person name="Guillou S."/>
            <person name="Cros-Aarteil S."/>
            <person name="Calhoun S."/>
            <person name="Haridas S."/>
            <person name="Kuo A."/>
            <person name="Mondo S."/>
            <person name="Pangilinan J."/>
            <person name="Riley R."/>
            <person name="LaButti K."/>
            <person name="Andreopoulos B."/>
            <person name="Lipzen A."/>
            <person name="Chen C."/>
            <person name="Yan M."/>
            <person name="Daum C."/>
            <person name="Ng V."/>
            <person name="Clum A."/>
            <person name="Steindorff A."/>
            <person name="Ohm R.A."/>
            <person name="Martin F."/>
            <person name="Silar P."/>
            <person name="Natvig D.O."/>
            <person name="Lalanne C."/>
            <person name="Gautier V."/>
            <person name="Ament-Velasquez S.L."/>
            <person name="Kruys A."/>
            <person name="Hutchinson M.I."/>
            <person name="Powell A.J."/>
            <person name="Barry K."/>
            <person name="Miller A.N."/>
            <person name="Grigoriev I.V."/>
            <person name="Debuchy R."/>
            <person name="Gladieux P."/>
            <person name="Hiltunen Thoren M."/>
            <person name="Johannesson H."/>
        </authorList>
    </citation>
    <scope>NUCLEOTIDE SEQUENCE</scope>
    <source>
        <strain evidence="2">PSN309</strain>
    </source>
</reference>
<dbReference type="Proteomes" id="UP001302126">
    <property type="component" value="Unassembled WGS sequence"/>
</dbReference>
<dbReference type="PROSITE" id="PS50181">
    <property type="entry name" value="FBOX"/>
    <property type="match status" value="1"/>
</dbReference>
<evidence type="ECO:0000313" key="2">
    <source>
        <dbReference type="EMBL" id="KAK4189268.1"/>
    </source>
</evidence>